<dbReference type="GO" id="GO:0110051">
    <property type="term" value="P:metabolite repair"/>
    <property type="evidence" value="ECO:0007669"/>
    <property type="project" value="TreeGrafter"/>
</dbReference>
<comment type="caution">
    <text evidence="18">Lacks conserved residue(s) required for the propagation of feature annotation.</text>
</comment>
<feature type="binding site" evidence="18">
    <location>
        <position position="124"/>
    </location>
    <ligand>
        <name>K(+)</name>
        <dbReference type="ChEBI" id="CHEBI:29103"/>
    </ligand>
</feature>
<comment type="caution">
    <text evidence="22">The sequence shown here is derived from an EMBL/GenBank/DDBJ whole genome shotgun (WGS) entry which is preliminary data.</text>
</comment>
<evidence type="ECO:0000256" key="11">
    <source>
        <dbReference type="ARBA" id="ARBA00023235"/>
    </source>
</evidence>
<keyword evidence="9 18" id="KW-0630">Potassium</keyword>
<dbReference type="PROSITE" id="PS51385">
    <property type="entry name" value="YJEF_N"/>
    <property type="match status" value="1"/>
</dbReference>
<dbReference type="GO" id="GO:0052855">
    <property type="term" value="F:ADP-dependent NAD(P)H-hydrate dehydratase activity"/>
    <property type="evidence" value="ECO:0007669"/>
    <property type="project" value="UniProtKB-UniRule"/>
</dbReference>
<dbReference type="Proteomes" id="UP000267187">
    <property type="component" value="Unassembled WGS sequence"/>
</dbReference>
<dbReference type="PANTHER" id="PTHR12592">
    <property type="entry name" value="ATP-DEPENDENT (S)-NAD(P)H-HYDRATE DEHYDRATASE FAMILY MEMBER"/>
    <property type="match status" value="1"/>
</dbReference>
<comment type="catalytic activity">
    <reaction evidence="1 18 19">
        <text>(6R)-NADHX = (6S)-NADHX</text>
        <dbReference type="Rhea" id="RHEA:32215"/>
        <dbReference type="ChEBI" id="CHEBI:64074"/>
        <dbReference type="ChEBI" id="CHEBI:64075"/>
        <dbReference type="EC" id="5.1.99.6"/>
    </reaction>
</comment>
<keyword evidence="11 18" id="KW-0413">Isomerase</keyword>
<evidence type="ECO:0000256" key="18">
    <source>
        <dbReference type="HAMAP-Rule" id="MF_01966"/>
    </source>
</evidence>
<dbReference type="InterPro" id="IPR030677">
    <property type="entry name" value="Nnr"/>
</dbReference>
<comment type="function">
    <text evidence="14 19">Bifunctional enzyme that catalyzes the epimerization of the S- and R-forms of NAD(P)HX and the dehydration of the S-form of NAD(P)HX at the expense of ADP, which is converted to AMP. This allows the repair of both epimers of NAD(P)HX, a damaged form of NAD(P)H that is a result of enzymatic or heat-dependent hydration.</text>
</comment>
<evidence type="ECO:0000256" key="2">
    <source>
        <dbReference type="ARBA" id="ARBA00000909"/>
    </source>
</evidence>
<keyword evidence="10 17" id="KW-0520">NAD</keyword>
<evidence type="ECO:0000256" key="6">
    <source>
        <dbReference type="ARBA" id="ARBA00022741"/>
    </source>
</evidence>
<evidence type="ECO:0000259" key="21">
    <source>
        <dbReference type="PROSITE" id="PS51385"/>
    </source>
</evidence>
<feature type="binding site" evidence="18">
    <location>
        <begin position="128"/>
        <end position="134"/>
    </location>
    <ligand>
        <name>(6S)-NADPHX</name>
        <dbReference type="ChEBI" id="CHEBI:64076"/>
    </ligand>
</feature>
<dbReference type="EC" id="4.2.1.136" evidence="19"/>
<feature type="binding site" evidence="18">
    <location>
        <begin position="60"/>
        <end position="64"/>
    </location>
    <ligand>
        <name>(6S)-NADPHX</name>
        <dbReference type="ChEBI" id="CHEBI:64076"/>
    </ligand>
</feature>
<dbReference type="GO" id="GO:0046496">
    <property type="term" value="P:nicotinamide nucleotide metabolic process"/>
    <property type="evidence" value="ECO:0007669"/>
    <property type="project" value="UniProtKB-UniRule"/>
</dbReference>
<dbReference type="SUPFAM" id="SSF64153">
    <property type="entry name" value="YjeF N-terminal domain-like"/>
    <property type="match status" value="1"/>
</dbReference>
<dbReference type="InterPro" id="IPR004443">
    <property type="entry name" value="YjeF_N_dom"/>
</dbReference>
<organism evidence="22 23">
    <name type="scientific">Umboniibacter marinipuniceus</name>
    <dbReference type="NCBI Taxonomy" id="569599"/>
    <lineage>
        <taxon>Bacteria</taxon>
        <taxon>Pseudomonadati</taxon>
        <taxon>Pseudomonadota</taxon>
        <taxon>Gammaproteobacteria</taxon>
        <taxon>Cellvibrionales</taxon>
        <taxon>Cellvibrionaceae</taxon>
        <taxon>Umboniibacter</taxon>
    </lineage>
</organism>
<dbReference type="InterPro" id="IPR000631">
    <property type="entry name" value="CARKD"/>
</dbReference>
<dbReference type="PANTHER" id="PTHR12592:SF0">
    <property type="entry name" value="ATP-DEPENDENT (S)-NAD(P)H-HYDRATE DEHYDRATASE"/>
    <property type="match status" value="1"/>
</dbReference>
<dbReference type="HAMAP" id="MF_01966">
    <property type="entry name" value="NADHX_epimerase"/>
    <property type="match status" value="1"/>
</dbReference>
<proteinExistence type="inferred from homology"/>
<comment type="cofactor">
    <cofactor evidence="17">
        <name>Mg(2+)</name>
        <dbReference type="ChEBI" id="CHEBI:18420"/>
    </cofactor>
</comment>
<dbReference type="HAMAP" id="MF_01965">
    <property type="entry name" value="NADHX_dehydratase"/>
    <property type="match status" value="1"/>
</dbReference>
<dbReference type="InterPro" id="IPR029056">
    <property type="entry name" value="Ribokinase-like"/>
</dbReference>
<dbReference type="RefSeq" id="WP_121875606.1">
    <property type="nucleotide sequence ID" value="NZ_REFJ01000001.1"/>
</dbReference>
<comment type="catalytic activity">
    <reaction evidence="2 18 19">
        <text>(6R)-NADPHX = (6S)-NADPHX</text>
        <dbReference type="Rhea" id="RHEA:32227"/>
        <dbReference type="ChEBI" id="CHEBI:64076"/>
        <dbReference type="ChEBI" id="CHEBI:64077"/>
        <dbReference type="EC" id="5.1.99.6"/>
    </reaction>
</comment>
<dbReference type="SUPFAM" id="SSF53613">
    <property type="entry name" value="Ribokinase-like"/>
    <property type="match status" value="1"/>
</dbReference>
<evidence type="ECO:0000313" key="23">
    <source>
        <dbReference type="Proteomes" id="UP000267187"/>
    </source>
</evidence>
<comment type="function">
    <text evidence="17">Catalyzes the dehydration of the S-form of NAD(P)HX at the expense of ADP, which is converted to AMP. Together with NAD(P)HX epimerase, which catalyzes the epimerization of the S- and R-forms, the enzyme allows the repair of both epimers of NAD(P)HX, a damaged form of NAD(P)H that is a result of enzymatic or heat-dependent hydration.</text>
</comment>
<keyword evidence="5 18" id="KW-0479">Metal-binding</keyword>
<feature type="binding site" evidence="17">
    <location>
        <position position="422"/>
    </location>
    <ligand>
        <name>(6S)-NADPHX</name>
        <dbReference type="ChEBI" id="CHEBI:64076"/>
    </ligand>
</feature>
<dbReference type="GO" id="GO:0052856">
    <property type="term" value="F:NAD(P)HX epimerase activity"/>
    <property type="evidence" value="ECO:0007669"/>
    <property type="project" value="UniProtKB-UniRule"/>
</dbReference>
<dbReference type="Pfam" id="PF03853">
    <property type="entry name" value="YjeF_N"/>
    <property type="match status" value="1"/>
</dbReference>
<evidence type="ECO:0000256" key="15">
    <source>
        <dbReference type="ARBA" id="ARBA00048238"/>
    </source>
</evidence>
<dbReference type="EC" id="5.1.99.6" evidence="19"/>
<evidence type="ECO:0000256" key="8">
    <source>
        <dbReference type="ARBA" id="ARBA00022857"/>
    </source>
</evidence>
<dbReference type="InterPro" id="IPR036652">
    <property type="entry name" value="YjeF_N_dom_sf"/>
</dbReference>
<reference evidence="22 23" key="1">
    <citation type="submission" date="2018-10" db="EMBL/GenBank/DDBJ databases">
        <title>Genomic Encyclopedia of Type Strains, Phase IV (KMG-IV): sequencing the most valuable type-strain genomes for metagenomic binning, comparative biology and taxonomic classification.</title>
        <authorList>
            <person name="Goeker M."/>
        </authorList>
    </citation>
    <scope>NUCLEOTIDE SEQUENCE [LARGE SCALE GENOMIC DNA]</scope>
    <source>
        <strain evidence="22 23">DSM 25080</strain>
    </source>
</reference>
<dbReference type="Gene3D" id="3.40.50.10260">
    <property type="entry name" value="YjeF N-terminal domain"/>
    <property type="match status" value="1"/>
</dbReference>
<dbReference type="NCBIfam" id="TIGR00197">
    <property type="entry name" value="yjeF_nterm"/>
    <property type="match status" value="1"/>
</dbReference>
<comment type="catalytic activity">
    <reaction evidence="16 17 19">
        <text>(6S)-NADPHX + ADP = AMP + phosphate + NADPH + H(+)</text>
        <dbReference type="Rhea" id="RHEA:32235"/>
        <dbReference type="ChEBI" id="CHEBI:15378"/>
        <dbReference type="ChEBI" id="CHEBI:43474"/>
        <dbReference type="ChEBI" id="CHEBI:57783"/>
        <dbReference type="ChEBI" id="CHEBI:64076"/>
        <dbReference type="ChEBI" id="CHEBI:456215"/>
        <dbReference type="ChEBI" id="CHEBI:456216"/>
        <dbReference type="EC" id="4.2.1.136"/>
    </reaction>
</comment>
<comment type="similarity">
    <text evidence="18">Belongs to the NnrE/AIBP family.</text>
</comment>
<keyword evidence="12 17" id="KW-0456">Lyase</keyword>
<dbReference type="Gene3D" id="3.40.1190.20">
    <property type="match status" value="1"/>
</dbReference>
<sequence length="487" mass="50539">MLHWQPSLSCSQVKALDRDFQQTECMPGYQLMKRAAHHCVELIQSHFNPRHCTVLCGGGNNGGDGWQIAAELQATGWSVNVLSSVDPQTLSGDARLAFDAASSAKVCWGRWTNGIQIEADLLVDALIGIGFKPPLTADLKQLINAVSETGIPVLAVDCPSGLNVDTGDAQHALPAVLTATFLALKPGLLTGDGKAASGNVVSFNLGCHARFLSSYHSDVQLLTEVDALPARSLNHFKHQAGHVLTFGGAQQTAGAAMLTAEAALFSGAGLVTLATDEPGQMAINARRPEVMVCRHQAVPSVATASVVAVGPGLAASDKAALDLCLQLTCPAVLDAGALRVLAANPKYSERWVLTPHTGEAAALLRESSVAVNADRIGSAKRIQQQFGGVVVLKGPGTIVCGPDRCIINSTGNAALGVAGSGDILTGVIAALQAQGLSPFDAAAAGVYWHGRAADLWREKHGERGLSVSELLVLIRAQINGVESGTCG</sequence>
<evidence type="ECO:0000256" key="14">
    <source>
        <dbReference type="ARBA" id="ARBA00025153"/>
    </source>
</evidence>
<dbReference type="NCBIfam" id="TIGR00196">
    <property type="entry name" value="yjeF_cterm"/>
    <property type="match status" value="1"/>
</dbReference>
<keyword evidence="6 17" id="KW-0547">Nucleotide-binding</keyword>
<keyword evidence="23" id="KW-1185">Reference proteome</keyword>
<evidence type="ECO:0000256" key="7">
    <source>
        <dbReference type="ARBA" id="ARBA00022840"/>
    </source>
</evidence>
<feature type="binding site" evidence="18">
    <location>
        <position position="157"/>
    </location>
    <ligand>
        <name>(6S)-NADPHX</name>
        <dbReference type="ChEBI" id="CHEBI:64076"/>
    </ligand>
</feature>
<dbReference type="PROSITE" id="PS51383">
    <property type="entry name" value="YJEF_C_3"/>
    <property type="match status" value="1"/>
</dbReference>
<dbReference type="GO" id="GO:0005524">
    <property type="term" value="F:ATP binding"/>
    <property type="evidence" value="ECO:0007669"/>
    <property type="project" value="UniProtKB-UniRule"/>
</dbReference>
<dbReference type="GO" id="GO:0046872">
    <property type="term" value="F:metal ion binding"/>
    <property type="evidence" value="ECO:0007669"/>
    <property type="project" value="UniProtKB-UniRule"/>
</dbReference>
<feature type="binding site" evidence="17">
    <location>
        <position position="312"/>
    </location>
    <ligand>
        <name>(6S)-NADPHX</name>
        <dbReference type="ChEBI" id="CHEBI:64076"/>
    </ligand>
</feature>
<protein>
    <recommendedName>
        <fullName evidence="19">Bifunctional NAD(P)H-hydrate repair enzyme</fullName>
    </recommendedName>
    <alternativeName>
        <fullName evidence="19">Nicotinamide nucleotide repair protein</fullName>
    </alternativeName>
    <domain>
        <recommendedName>
            <fullName evidence="19">ADP-dependent (S)-NAD(P)H-hydrate dehydratase</fullName>
            <ecNumber evidence="19">4.2.1.136</ecNumber>
        </recommendedName>
        <alternativeName>
            <fullName evidence="19">ADP-dependent NAD(P)HX dehydratase</fullName>
        </alternativeName>
    </domain>
    <domain>
        <recommendedName>
            <fullName evidence="19">NAD(P)H-hydrate epimerase</fullName>
            <ecNumber evidence="19">5.1.99.6</ecNumber>
        </recommendedName>
    </domain>
</protein>
<dbReference type="EMBL" id="REFJ01000001">
    <property type="protein sequence ID" value="RMA82262.1"/>
    <property type="molecule type" value="Genomic_DNA"/>
</dbReference>
<comment type="function">
    <text evidence="18">Catalyzes the epimerization of the S- and R-forms of NAD(P)HX, a damaged form of NAD(P)H that is a result of enzymatic or heat-dependent hydration. This is a prerequisite for the S-specific NAD(P)H-hydrate dehydratase to allow the repair of both epimers of NAD(P)HX.</text>
</comment>
<name>A0A3M0ATK6_9GAMM</name>
<comment type="similarity">
    <text evidence="4 19">In the C-terminal section; belongs to the NnrD/CARKD family.</text>
</comment>
<evidence type="ECO:0000256" key="19">
    <source>
        <dbReference type="PIRNR" id="PIRNR017184"/>
    </source>
</evidence>
<dbReference type="PIRSF" id="PIRSF017184">
    <property type="entry name" value="Nnr"/>
    <property type="match status" value="1"/>
</dbReference>
<comment type="similarity">
    <text evidence="3 19">In the N-terminal section; belongs to the NnrE/AIBP family.</text>
</comment>
<dbReference type="AlphaFoldDB" id="A0A3M0ATK6"/>
<comment type="similarity">
    <text evidence="17">Belongs to the NnrD/CARKD family.</text>
</comment>
<comment type="catalytic activity">
    <reaction evidence="15 17 19">
        <text>(6S)-NADHX + ADP = AMP + phosphate + NADH + H(+)</text>
        <dbReference type="Rhea" id="RHEA:32223"/>
        <dbReference type="ChEBI" id="CHEBI:15378"/>
        <dbReference type="ChEBI" id="CHEBI:43474"/>
        <dbReference type="ChEBI" id="CHEBI:57945"/>
        <dbReference type="ChEBI" id="CHEBI:64074"/>
        <dbReference type="ChEBI" id="CHEBI:456215"/>
        <dbReference type="ChEBI" id="CHEBI:456216"/>
        <dbReference type="EC" id="4.2.1.136"/>
    </reaction>
</comment>
<feature type="binding site" evidence="17">
    <location>
        <position position="421"/>
    </location>
    <ligand>
        <name>AMP</name>
        <dbReference type="ChEBI" id="CHEBI:456215"/>
    </ligand>
</feature>
<evidence type="ECO:0000256" key="5">
    <source>
        <dbReference type="ARBA" id="ARBA00022723"/>
    </source>
</evidence>
<accession>A0A3M0ATK6</accession>
<dbReference type="CDD" id="cd01171">
    <property type="entry name" value="YXKO-related"/>
    <property type="match status" value="1"/>
</dbReference>
<keyword evidence="13" id="KW-0511">Multifunctional enzyme</keyword>
<evidence type="ECO:0000313" key="22">
    <source>
        <dbReference type="EMBL" id="RMA82262.1"/>
    </source>
</evidence>
<evidence type="ECO:0000256" key="1">
    <source>
        <dbReference type="ARBA" id="ARBA00000013"/>
    </source>
</evidence>
<feature type="domain" description="YjeF N-terminal" evidence="21">
    <location>
        <begin position="13"/>
        <end position="213"/>
    </location>
</feature>
<feature type="binding site" evidence="17">
    <location>
        <position position="255"/>
    </location>
    <ligand>
        <name>(6S)-NADPHX</name>
        <dbReference type="ChEBI" id="CHEBI:64076"/>
    </ligand>
</feature>
<evidence type="ECO:0000256" key="17">
    <source>
        <dbReference type="HAMAP-Rule" id="MF_01965"/>
    </source>
</evidence>
<evidence type="ECO:0000256" key="4">
    <source>
        <dbReference type="ARBA" id="ARBA00009524"/>
    </source>
</evidence>
<feature type="binding site" evidence="18">
    <location>
        <position position="61"/>
    </location>
    <ligand>
        <name>K(+)</name>
        <dbReference type="ChEBI" id="CHEBI:29103"/>
    </ligand>
</feature>
<feature type="binding site" evidence="18">
    <location>
        <position position="160"/>
    </location>
    <ligand>
        <name>K(+)</name>
        <dbReference type="ChEBI" id="CHEBI:29103"/>
    </ligand>
</feature>
<evidence type="ECO:0000256" key="10">
    <source>
        <dbReference type="ARBA" id="ARBA00023027"/>
    </source>
</evidence>
<evidence type="ECO:0000256" key="3">
    <source>
        <dbReference type="ARBA" id="ARBA00006001"/>
    </source>
</evidence>
<feature type="binding site" evidence="17">
    <location>
        <begin position="393"/>
        <end position="397"/>
    </location>
    <ligand>
        <name>AMP</name>
        <dbReference type="ChEBI" id="CHEBI:456215"/>
    </ligand>
</feature>
<dbReference type="OrthoDB" id="9806925at2"/>
<gene>
    <name evidence="17" type="primary">nnrD</name>
    <name evidence="18" type="synonym">nnrE</name>
    <name evidence="22" type="ORF">DFR27_0210</name>
</gene>
<evidence type="ECO:0000256" key="13">
    <source>
        <dbReference type="ARBA" id="ARBA00023268"/>
    </source>
</evidence>
<comment type="subunit">
    <text evidence="17">Homotetramer.</text>
</comment>
<evidence type="ECO:0000256" key="12">
    <source>
        <dbReference type="ARBA" id="ARBA00023239"/>
    </source>
</evidence>
<evidence type="ECO:0000256" key="9">
    <source>
        <dbReference type="ARBA" id="ARBA00022958"/>
    </source>
</evidence>
<keyword evidence="7 17" id="KW-0067">ATP-binding</keyword>
<evidence type="ECO:0000259" key="20">
    <source>
        <dbReference type="PROSITE" id="PS51383"/>
    </source>
</evidence>
<feature type="domain" description="YjeF C-terminal" evidence="20">
    <location>
        <begin position="220"/>
        <end position="481"/>
    </location>
</feature>
<feature type="binding site" evidence="17">
    <location>
        <position position="356"/>
    </location>
    <ligand>
        <name>(6S)-NADPHX</name>
        <dbReference type="ChEBI" id="CHEBI:64076"/>
    </ligand>
</feature>
<dbReference type="Pfam" id="PF01256">
    <property type="entry name" value="Carb_kinase"/>
    <property type="match status" value="1"/>
</dbReference>
<comment type="cofactor">
    <cofactor evidence="18 19">
        <name>K(+)</name>
        <dbReference type="ChEBI" id="CHEBI:29103"/>
    </cofactor>
    <text evidence="18 19">Binds 1 potassium ion per subunit.</text>
</comment>
<evidence type="ECO:0000256" key="16">
    <source>
        <dbReference type="ARBA" id="ARBA00049209"/>
    </source>
</evidence>
<keyword evidence="8 17" id="KW-0521">NADP</keyword>